<evidence type="ECO:0000313" key="3">
    <source>
        <dbReference type="EMBL" id="AOS64989.1"/>
    </source>
</evidence>
<keyword evidence="2 3" id="KW-0560">Oxidoreductase</keyword>
<dbReference type="InterPro" id="IPR036291">
    <property type="entry name" value="NAD(P)-bd_dom_sf"/>
</dbReference>
<organism evidence="3 4">
    <name type="scientific">Actinoalloteichus hymeniacidonis</name>
    <dbReference type="NCBI Taxonomy" id="340345"/>
    <lineage>
        <taxon>Bacteria</taxon>
        <taxon>Bacillati</taxon>
        <taxon>Actinomycetota</taxon>
        <taxon>Actinomycetes</taxon>
        <taxon>Pseudonocardiales</taxon>
        <taxon>Pseudonocardiaceae</taxon>
        <taxon>Actinoalloteichus</taxon>
    </lineage>
</organism>
<proteinExistence type="inferred from homology"/>
<name>A0AAC9HTD9_9PSEU</name>
<dbReference type="EC" id="1.3.1.9" evidence="3"/>
<dbReference type="PANTHER" id="PTHR43669:SF3">
    <property type="entry name" value="ALCOHOL DEHYDROGENASE, PUTATIVE (AFU_ORTHOLOGUE AFUA_3G03445)-RELATED"/>
    <property type="match status" value="1"/>
</dbReference>
<dbReference type="PRINTS" id="PR00081">
    <property type="entry name" value="GDHRDH"/>
</dbReference>
<keyword evidence="4" id="KW-1185">Reference proteome</keyword>
<dbReference type="SUPFAM" id="SSF51735">
    <property type="entry name" value="NAD(P)-binding Rossmann-fold domains"/>
    <property type="match status" value="1"/>
</dbReference>
<dbReference type="RefSeq" id="WP_069851388.1">
    <property type="nucleotide sequence ID" value="NZ_CP014859.1"/>
</dbReference>
<sequence length="249" mass="25580">MLLENKIAVLYGAGSISRAAATAFAKEGAAVFVASRTEARATDIAGEIRAAGGRAEATQLDALDEQAVDAFVDDVVERMGRVDISFNVIGYGDVQQPLTEISVDDFLSPIVTATRTQFLTTRAAARHMIPQRSGVILAFGGSGPQTMPGLGGFKIALDAVEGVRRQWAVELGEHGIRVVTLVSGGIPEGIAADDALRGAIEAGIAESSLLKRAATLAEVGNAAAFVASDRAGAMTSATVNISAGAIVDL</sequence>
<dbReference type="Pfam" id="PF13561">
    <property type="entry name" value="adh_short_C2"/>
    <property type="match status" value="1"/>
</dbReference>
<protein>
    <submittedName>
        <fullName evidence="3">Enoyl-(Acyl-carrier-protein) reductase (NADH)</fullName>
        <ecNumber evidence="3">1.3.1.9</ecNumber>
    </submittedName>
</protein>
<dbReference type="KEGG" id="ahm:TL08_20990"/>
<evidence type="ECO:0000256" key="2">
    <source>
        <dbReference type="ARBA" id="ARBA00023002"/>
    </source>
</evidence>
<dbReference type="InterPro" id="IPR002347">
    <property type="entry name" value="SDR_fam"/>
</dbReference>
<dbReference type="AlphaFoldDB" id="A0AAC9HTD9"/>
<dbReference type="Gene3D" id="3.40.50.720">
    <property type="entry name" value="NAD(P)-binding Rossmann-like Domain"/>
    <property type="match status" value="1"/>
</dbReference>
<comment type="similarity">
    <text evidence="1">Belongs to the short-chain dehydrogenases/reductases (SDR) family.</text>
</comment>
<dbReference type="PANTHER" id="PTHR43669">
    <property type="entry name" value="5-KETO-D-GLUCONATE 5-REDUCTASE"/>
    <property type="match status" value="1"/>
</dbReference>
<dbReference type="EMBL" id="CP014859">
    <property type="protein sequence ID" value="AOS64989.1"/>
    <property type="molecule type" value="Genomic_DNA"/>
</dbReference>
<dbReference type="GO" id="GO:0004318">
    <property type="term" value="F:enoyl-[acyl-carrier-protein] reductase (NADH) activity"/>
    <property type="evidence" value="ECO:0007669"/>
    <property type="project" value="UniProtKB-EC"/>
</dbReference>
<evidence type="ECO:0000256" key="1">
    <source>
        <dbReference type="ARBA" id="ARBA00006484"/>
    </source>
</evidence>
<dbReference type="CDD" id="cd05233">
    <property type="entry name" value="SDR_c"/>
    <property type="match status" value="1"/>
</dbReference>
<evidence type="ECO:0000313" key="4">
    <source>
        <dbReference type="Proteomes" id="UP000095210"/>
    </source>
</evidence>
<accession>A0AAC9HTD9</accession>
<dbReference type="Proteomes" id="UP000095210">
    <property type="component" value="Chromosome"/>
</dbReference>
<gene>
    <name evidence="3" type="ORF">TL08_20990</name>
</gene>
<reference evidence="4" key="1">
    <citation type="submission" date="2016-03" db="EMBL/GenBank/DDBJ databases">
        <title>Complete genome sequence of the type strain Actinoalloteichus hymeniacidonis DSM 45092.</title>
        <authorList>
            <person name="Schaffert L."/>
            <person name="Albersmeier A."/>
            <person name="Winkler A."/>
            <person name="Kalinowski J."/>
            <person name="Zotchev S."/>
            <person name="Ruckert C."/>
        </authorList>
    </citation>
    <scope>NUCLEOTIDE SEQUENCE [LARGE SCALE GENOMIC DNA]</scope>
    <source>
        <strain evidence="4">HPA177(T) (DSM 45092(T))</strain>
    </source>
</reference>